<proteinExistence type="predicted"/>
<evidence type="ECO:0000313" key="5">
    <source>
        <dbReference type="EMBL" id="TDR90353.1"/>
    </source>
</evidence>
<dbReference type="CDD" id="cd00397">
    <property type="entry name" value="DNA_BRE_C"/>
    <property type="match status" value="1"/>
</dbReference>
<evidence type="ECO:0000256" key="3">
    <source>
        <dbReference type="SAM" id="MobiDB-lite"/>
    </source>
</evidence>
<comment type="caution">
    <text evidence="5">The sequence shown here is derived from an EMBL/GenBank/DDBJ whole genome shotgun (WGS) entry which is preliminary data.</text>
</comment>
<dbReference type="PANTHER" id="PTHR30349">
    <property type="entry name" value="PHAGE INTEGRASE-RELATED"/>
    <property type="match status" value="1"/>
</dbReference>
<dbReference type="OrthoDB" id="7615137at2"/>
<dbReference type="PROSITE" id="PS51898">
    <property type="entry name" value="TYR_RECOMBINASE"/>
    <property type="match status" value="1"/>
</dbReference>
<evidence type="ECO:0000259" key="4">
    <source>
        <dbReference type="PROSITE" id="PS51898"/>
    </source>
</evidence>
<evidence type="ECO:0000256" key="1">
    <source>
        <dbReference type="ARBA" id="ARBA00022908"/>
    </source>
</evidence>
<protein>
    <submittedName>
        <fullName evidence="5">Phage integrase family protein</fullName>
    </submittedName>
</protein>
<keyword evidence="6" id="KW-1185">Reference proteome</keyword>
<dbReference type="InterPro" id="IPR013762">
    <property type="entry name" value="Integrase-like_cat_sf"/>
</dbReference>
<feature type="region of interest" description="Disordered" evidence="3">
    <location>
        <begin position="353"/>
        <end position="377"/>
    </location>
</feature>
<sequence>MSTYRKTGRRFFLYDFDIGGHRFYGSTKCTSKRDADAFERARKSEARKQLEEAAALGRQPMTFGVASTRYWEEVGQFASTSGGIEWSLAWLQREVGKGTRLPAITGATVAKLVQKRRRDAVQRGEISVPVSNATVNRTVTEVLRRILKRAAEVWREPVAPIRWRDHLLKEPEERVRELRDDEETKLFKSLRPDYHAIVRFALLSGCRLNECVSLRWQDVDWGGRQIWIKGKGDKLAPIPMPPSIRELLWPLQGQHPEFVFTYVAKRASEVRRVGGRYPITYEGLKTAFRRFAKTALPGYRFHDNRHTAATRVMRASGNIKIAQTLLRHTSITTTTKYAHVVHDEVLDAMERAAKTRSATQSPDISPDIEDSDRKKAK</sequence>
<evidence type="ECO:0000256" key="2">
    <source>
        <dbReference type="ARBA" id="ARBA00023172"/>
    </source>
</evidence>
<gene>
    <name evidence="5" type="ORF">EV668_3204</name>
</gene>
<name>A0A4R7BXV4_9HYPH</name>
<dbReference type="Gene3D" id="1.10.443.10">
    <property type="entry name" value="Intergrase catalytic core"/>
    <property type="match status" value="1"/>
</dbReference>
<dbReference type="GO" id="GO:0003677">
    <property type="term" value="F:DNA binding"/>
    <property type="evidence" value="ECO:0007669"/>
    <property type="project" value="InterPro"/>
</dbReference>
<dbReference type="InterPro" id="IPR002104">
    <property type="entry name" value="Integrase_catalytic"/>
</dbReference>
<dbReference type="SUPFAM" id="SSF56349">
    <property type="entry name" value="DNA breaking-rejoining enzymes"/>
    <property type="match status" value="1"/>
</dbReference>
<dbReference type="Proteomes" id="UP000295122">
    <property type="component" value="Unassembled WGS sequence"/>
</dbReference>
<dbReference type="InterPro" id="IPR011010">
    <property type="entry name" value="DNA_brk_join_enz"/>
</dbReference>
<accession>A0A4R7BXV4</accession>
<keyword evidence="2" id="KW-0233">DNA recombination</keyword>
<dbReference type="EMBL" id="SNZR01000013">
    <property type="protein sequence ID" value="TDR90353.1"/>
    <property type="molecule type" value="Genomic_DNA"/>
</dbReference>
<dbReference type="GO" id="GO:0015074">
    <property type="term" value="P:DNA integration"/>
    <property type="evidence" value="ECO:0007669"/>
    <property type="project" value="UniProtKB-KW"/>
</dbReference>
<feature type="domain" description="Tyr recombinase" evidence="4">
    <location>
        <begin position="173"/>
        <end position="350"/>
    </location>
</feature>
<dbReference type="Pfam" id="PF00589">
    <property type="entry name" value="Phage_integrase"/>
    <property type="match status" value="1"/>
</dbReference>
<reference evidence="5 6" key="1">
    <citation type="submission" date="2019-03" db="EMBL/GenBank/DDBJ databases">
        <title>Genomic Encyclopedia of Type Strains, Phase IV (KMG-IV): sequencing the most valuable type-strain genomes for metagenomic binning, comparative biology and taxonomic classification.</title>
        <authorList>
            <person name="Goeker M."/>
        </authorList>
    </citation>
    <scope>NUCLEOTIDE SEQUENCE [LARGE SCALE GENOMIC DNA]</scope>
    <source>
        <strain evidence="5 6">DSM 25903</strain>
    </source>
</reference>
<organism evidence="5 6">
    <name type="scientific">Enterovirga rhinocerotis</name>
    <dbReference type="NCBI Taxonomy" id="1339210"/>
    <lineage>
        <taxon>Bacteria</taxon>
        <taxon>Pseudomonadati</taxon>
        <taxon>Pseudomonadota</taxon>
        <taxon>Alphaproteobacteria</taxon>
        <taxon>Hyphomicrobiales</taxon>
        <taxon>Methylobacteriaceae</taxon>
        <taxon>Enterovirga</taxon>
    </lineage>
</organism>
<evidence type="ECO:0000313" key="6">
    <source>
        <dbReference type="Proteomes" id="UP000295122"/>
    </source>
</evidence>
<dbReference type="PANTHER" id="PTHR30349:SF64">
    <property type="entry name" value="PROPHAGE INTEGRASE INTD-RELATED"/>
    <property type="match status" value="1"/>
</dbReference>
<dbReference type="InterPro" id="IPR050090">
    <property type="entry name" value="Tyrosine_recombinase_XerCD"/>
</dbReference>
<dbReference type="GO" id="GO:0006310">
    <property type="term" value="P:DNA recombination"/>
    <property type="evidence" value="ECO:0007669"/>
    <property type="project" value="UniProtKB-KW"/>
</dbReference>
<keyword evidence="1" id="KW-0229">DNA integration</keyword>
<dbReference type="AlphaFoldDB" id="A0A4R7BXV4"/>